<comment type="similarity">
    <text evidence="1">Belongs to the EamA transporter family.</text>
</comment>
<proteinExistence type="inferred from homology"/>
<evidence type="ECO:0000259" key="3">
    <source>
        <dbReference type="Pfam" id="PF00892"/>
    </source>
</evidence>
<feature type="domain" description="EamA" evidence="3">
    <location>
        <begin position="3"/>
        <end position="132"/>
    </location>
</feature>
<dbReference type="InterPro" id="IPR000620">
    <property type="entry name" value="EamA_dom"/>
</dbReference>
<organism evidence="4 5">
    <name type="scientific">Mumia flava</name>
    <dbReference type="NCBI Taxonomy" id="1348852"/>
    <lineage>
        <taxon>Bacteria</taxon>
        <taxon>Bacillati</taxon>
        <taxon>Actinomycetota</taxon>
        <taxon>Actinomycetes</taxon>
        <taxon>Propionibacteriales</taxon>
        <taxon>Nocardioidaceae</taxon>
        <taxon>Mumia</taxon>
    </lineage>
</organism>
<keyword evidence="2" id="KW-0472">Membrane</keyword>
<dbReference type="SUPFAM" id="SSF103481">
    <property type="entry name" value="Multidrug resistance efflux transporter EmrE"/>
    <property type="match status" value="2"/>
</dbReference>
<feature type="transmembrane region" description="Helical" evidence="2">
    <location>
        <begin position="88"/>
        <end position="106"/>
    </location>
</feature>
<feature type="transmembrane region" description="Helical" evidence="2">
    <location>
        <begin position="205"/>
        <end position="224"/>
    </location>
</feature>
<sequence>MNVLLAVVGVLGVSLSGPLMAGTNAPALAIAFWRNAFAEAVLVPVAAARRRDELRGLTRSDLRTCLVSGAALALHFATWVSALKLTSVAAAIALVSMQVAWVALIGRLRGEHVPVPVVVGLLIAIAGVVVITGVDLTLSADAVRGDLLALVGGFAAAVYTVAGGSARARLTTTTYTTLAYGICAVILLVTALVLGVDLVGFDSAAWAGIVGVTITAQLLGHSVLNHLLAVYSPVVVSLILLLEVPGAALLAAVLLGQAPAVGVYAGLALILAGLAVVVVRGRPRPEEVPLAE</sequence>
<dbReference type="GO" id="GO:0016020">
    <property type="term" value="C:membrane"/>
    <property type="evidence" value="ECO:0007669"/>
    <property type="project" value="InterPro"/>
</dbReference>
<protein>
    <submittedName>
        <fullName evidence="4">Threonine/homoserine efflux transporter RhtA</fullName>
    </submittedName>
</protein>
<gene>
    <name evidence="4" type="ORF">CLV56_0911</name>
</gene>
<dbReference type="EMBL" id="PGEZ01000001">
    <property type="protein sequence ID" value="PJJ56700.1"/>
    <property type="molecule type" value="Genomic_DNA"/>
</dbReference>
<feature type="transmembrane region" description="Helical" evidence="2">
    <location>
        <begin position="231"/>
        <end position="255"/>
    </location>
</feature>
<feature type="transmembrane region" description="Helical" evidence="2">
    <location>
        <begin position="146"/>
        <end position="166"/>
    </location>
</feature>
<feature type="domain" description="EamA" evidence="3">
    <location>
        <begin position="144"/>
        <end position="278"/>
    </location>
</feature>
<comment type="caution">
    <text evidence="4">The sequence shown here is derived from an EMBL/GenBank/DDBJ whole genome shotgun (WGS) entry which is preliminary data.</text>
</comment>
<feature type="transmembrane region" description="Helical" evidence="2">
    <location>
        <begin position="113"/>
        <end position="134"/>
    </location>
</feature>
<dbReference type="RefSeq" id="WP_039363002.1">
    <property type="nucleotide sequence ID" value="NZ_PGEZ01000001.1"/>
</dbReference>
<dbReference type="Proteomes" id="UP000230842">
    <property type="component" value="Unassembled WGS sequence"/>
</dbReference>
<dbReference type="PANTHER" id="PTHR22911">
    <property type="entry name" value="ACYL-MALONYL CONDENSING ENZYME-RELATED"/>
    <property type="match status" value="1"/>
</dbReference>
<evidence type="ECO:0000256" key="1">
    <source>
        <dbReference type="ARBA" id="ARBA00007362"/>
    </source>
</evidence>
<name>A0A0B2B2N7_9ACTN</name>
<evidence type="ECO:0000313" key="5">
    <source>
        <dbReference type="Proteomes" id="UP000230842"/>
    </source>
</evidence>
<accession>A0A0B2B2N7</accession>
<evidence type="ECO:0000256" key="2">
    <source>
        <dbReference type="SAM" id="Phobius"/>
    </source>
</evidence>
<keyword evidence="5" id="KW-1185">Reference proteome</keyword>
<dbReference type="OrthoDB" id="5242788at2"/>
<dbReference type="Pfam" id="PF00892">
    <property type="entry name" value="EamA"/>
    <property type="match status" value="2"/>
</dbReference>
<keyword evidence="2" id="KW-0812">Transmembrane</keyword>
<dbReference type="InterPro" id="IPR037185">
    <property type="entry name" value="EmrE-like"/>
</dbReference>
<feature type="transmembrane region" description="Helical" evidence="2">
    <location>
        <begin position="178"/>
        <end position="199"/>
    </location>
</feature>
<evidence type="ECO:0000313" key="4">
    <source>
        <dbReference type="EMBL" id="PJJ56700.1"/>
    </source>
</evidence>
<reference evidence="4 5" key="1">
    <citation type="submission" date="2017-11" db="EMBL/GenBank/DDBJ databases">
        <title>Genomic Encyclopedia of Archaeal and Bacterial Type Strains, Phase II (KMG-II): From Individual Species to Whole Genera.</title>
        <authorList>
            <person name="Goeker M."/>
        </authorList>
    </citation>
    <scope>NUCLEOTIDE SEQUENCE [LARGE SCALE GENOMIC DNA]</scope>
    <source>
        <strain evidence="4 5">DSM 27763</strain>
    </source>
</reference>
<dbReference type="AlphaFoldDB" id="A0A0B2B2N7"/>
<feature type="transmembrane region" description="Helical" evidence="2">
    <location>
        <begin position="261"/>
        <end position="279"/>
    </location>
</feature>
<keyword evidence="2" id="KW-1133">Transmembrane helix</keyword>
<dbReference type="PANTHER" id="PTHR22911:SF76">
    <property type="entry name" value="EAMA DOMAIN-CONTAINING PROTEIN"/>
    <property type="match status" value="1"/>
</dbReference>